<feature type="transmembrane region" description="Helical" evidence="7">
    <location>
        <begin position="235"/>
        <end position="259"/>
    </location>
</feature>
<dbReference type="GO" id="GO:0005886">
    <property type="term" value="C:plasma membrane"/>
    <property type="evidence" value="ECO:0007669"/>
    <property type="project" value="UniProtKB-SubCell"/>
</dbReference>
<reference evidence="8 9" key="1">
    <citation type="journal article" date="2011" name="Stand. Genomic Sci.">
        <title>Complete genome sequence of Thermomonospora curvata type strain (B9).</title>
        <authorList>
            <person name="Chertkov O."/>
            <person name="Sikorski J."/>
            <person name="Nolan M."/>
            <person name="Lapidus A."/>
            <person name="Lucas S."/>
            <person name="Del Rio T.G."/>
            <person name="Tice H."/>
            <person name="Cheng J.F."/>
            <person name="Goodwin L."/>
            <person name="Pitluck S."/>
            <person name="Liolios K."/>
            <person name="Ivanova N."/>
            <person name="Mavromatis K."/>
            <person name="Mikhailova N."/>
            <person name="Ovchinnikova G."/>
            <person name="Pati A."/>
            <person name="Chen A."/>
            <person name="Palaniappan K."/>
            <person name="Djao O.D."/>
            <person name="Land M."/>
            <person name="Hauser L."/>
            <person name="Chang Y.J."/>
            <person name="Jeffries C.D."/>
            <person name="Brettin T."/>
            <person name="Han C."/>
            <person name="Detter J.C."/>
            <person name="Rohde M."/>
            <person name="Goker M."/>
            <person name="Woyke T."/>
            <person name="Bristow J."/>
            <person name="Eisen J.A."/>
            <person name="Markowitz V."/>
            <person name="Hugenholtz P."/>
            <person name="Klenk H.P."/>
            <person name="Kyrpides N.C."/>
        </authorList>
    </citation>
    <scope>NUCLEOTIDE SEQUENCE [LARGE SCALE GENOMIC DNA]</scope>
    <source>
        <strain evidence="9">ATCC 19995 / DSM 43183 / JCM 3096 / KCTC 9072 / NBRC 15933 / NCIMB 10081 / Henssen B9</strain>
    </source>
</reference>
<feature type="region of interest" description="Disordered" evidence="6">
    <location>
        <begin position="308"/>
        <end position="341"/>
    </location>
</feature>
<feature type="transmembrane region" description="Helical" evidence="7">
    <location>
        <begin position="201"/>
        <end position="223"/>
    </location>
</feature>
<feature type="transmembrane region" description="Helical" evidence="7">
    <location>
        <begin position="160"/>
        <end position="181"/>
    </location>
</feature>
<proteinExistence type="predicted"/>
<feature type="transmembrane region" description="Helical" evidence="7">
    <location>
        <begin position="265"/>
        <end position="288"/>
    </location>
</feature>
<evidence type="ECO:0000313" key="8">
    <source>
        <dbReference type="EMBL" id="ACY99729.1"/>
    </source>
</evidence>
<protein>
    <submittedName>
        <fullName evidence="8">Ribonuclease BN</fullName>
    </submittedName>
</protein>
<evidence type="ECO:0000313" key="9">
    <source>
        <dbReference type="Proteomes" id="UP000001918"/>
    </source>
</evidence>
<dbReference type="InterPro" id="IPR017039">
    <property type="entry name" value="Virul_fac_BrkB"/>
</dbReference>
<dbReference type="STRING" id="471852.Tcur_4202"/>
<dbReference type="Proteomes" id="UP000001918">
    <property type="component" value="Chromosome"/>
</dbReference>
<keyword evidence="3 7" id="KW-0812">Transmembrane</keyword>
<evidence type="ECO:0000256" key="1">
    <source>
        <dbReference type="ARBA" id="ARBA00004651"/>
    </source>
</evidence>
<keyword evidence="9" id="KW-1185">Reference proteome</keyword>
<keyword evidence="4 7" id="KW-1133">Transmembrane helix</keyword>
<name>D1A276_THECD</name>
<feature type="transmembrane region" description="Helical" evidence="7">
    <location>
        <begin position="51"/>
        <end position="78"/>
    </location>
</feature>
<keyword evidence="5 7" id="KW-0472">Membrane</keyword>
<gene>
    <name evidence="8" type="ordered locus">Tcur_4202</name>
</gene>
<organism evidence="8 9">
    <name type="scientific">Thermomonospora curvata (strain ATCC 19995 / DSM 43183 / JCM 3096 / KCTC 9072 / NBRC 15933 / NCIMB 10081 / Henssen B9)</name>
    <dbReference type="NCBI Taxonomy" id="471852"/>
    <lineage>
        <taxon>Bacteria</taxon>
        <taxon>Bacillati</taxon>
        <taxon>Actinomycetota</taxon>
        <taxon>Actinomycetes</taxon>
        <taxon>Streptosporangiales</taxon>
        <taxon>Thermomonosporaceae</taxon>
        <taxon>Thermomonospora</taxon>
    </lineage>
</organism>
<dbReference type="EMBL" id="CP001738">
    <property type="protein sequence ID" value="ACY99729.1"/>
    <property type="molecule type" value="Genomic_DNA"/>
</dbReference>
<dbReference type="Pfam" id="PF03631">
    <property type="entry name" value="Virul_fac_BrkB"/>
    <property type="match status" value="1"/>
</dbReference>
<dbReference type="eggNOG" id="COG1295">
    <property type="taxonomic scope" value="Bacteria"/>
</dbReference>
<dbReference type="RefSeq" id="WP_012854512.1">
    <property type="nucleotide sequence ID" value="NC_013510.1"/>
</dbReference>
<evidence type="ECO:0000256" key="6">
    <source>
        <dbReference type="SAM" id="MobiDB-lite"/>
    </source>
</evidence>
<evidence type="ECO:0000256" key="7">
    <source>
        <dbReference type="SAM" id="Phobius"/>
    </source>
</evidence>
<keyword evidence="2" id="KW-1003">Cell membrane</keyword>
<evidence type="ECO:0000256" key="4">
    <source>
        <dbReference type="ARBA" id="ARBA00022989"/>
    </source>
</evidence>
<evidence type="ECO:0000256" key="2">
    <source>
        <dbReference type="ARBA" id="ARBA00022475"/>
    </source>
</evidence>
<evidence type="ECO:0000256" key="3">
    <source>
        <dbReference type="ARBA" id="ARBA00022692"/>
    </source>
</evidence>
<dbReference type="PANTHER" id="PTHR30213">
    <property type="entry name" value="INNER MEMBRANE PROTEIN YHJD"/>
    <property type="match status" value="1"/>
</dbReference>
<sequence length="341" mass="36110">MARVIDGVRRRVADRSDRVGKALRELRRRYPWVDHMARAAERYRDKRGNRLGAAIAFYAFLSFFPLVAIGYALLGYLVGASEQAREYLVQAINELLPGLAGEIEVAQIAQAWGAVGLLGVAGLIYTGLGCMNALREALRDIWLGDPTGGGNFLLKKLHDIGALLFLGVVLITSVAGSTVTGQASHAVLQWLGLEHAVVAGLLLRLLTLSVTIGCNTLIFLMLFSRLSGTRAPWRSIAGGALFGAVGFEILKQVGALLVARTAGNPVYASFAVVAGLLVWIYLVARFVVFAAAWSATRSAVLEADAAGRGGAAEPHPDDAAARERSAKRAEAAGATAHPAGL</sequence>
<dbReference type="HOGENOM" id="CLU_050028_3_0_11"/>
<evidence type="ECO:0000256" key="5">
    <source>
        <dbReference type="ARBA" id="ARBA00023136"/>
    </source>
</evidence>
<dbReference type="PIRSF" id="PIRSF035875">
    <property type="entry name" value="RNase_BN"/>
    <property type="match status" value="1"/>
</dbReference>
<dbReference type="KEGG" id="tcu:Tcur_4202"/>
<dbReference type="PANTHER" id="PTHR30213:SF1">
    <property type="entry name" value="INNER MEMBRANE PROTEIN YHJD"/>
    <property type="match status" value="1"/>
</dbReference>
<feature type="transmembrane region" description="Helical" evidence="7">
    <location>
        <begin position="111"/>
        <end position="134"/>
    </location>
</feature>
<feature type="compositionally biased region" description="Low complexity" evidence="6">
    <location>
        <begin position="331"/>
        <end position="341"/>
    </location>
</feature>
<feature type="compositionally biased region" description="Basic and acidic residues" evidence="6">
    <location>
        <begin position="314"/>
        <end position="330"/>
    </location>
</feature>
<accession>D1A276</accession>
<comment type="subcellular location">
    <subcellularLocation>
        <location evidence="1">Cell membrane</location>
        <topology evidence="1">Multi-pass membrane protein</topology>
    </subcellularLocation>
</comment>
<dbReference type="AlphaFoldDB" id="D1A276"/>